<gene>
    <name evidence="1" type="ORF">BO66DRAFT_435851</name>
</gene>
<dbReference type="EMBL" id="KZ824941">
    <property type="protein sequence ID" value="RAH72956.1"/>
    <property type="molecule type" value="Genomic_DNA"/>
</dbReference>
<reference evidence="1" key="1">
    <citation type="submission" date="2018-02" db="EMBL/GenBank/DDBJ databases">
        <title>The genomes of Aspergillus section Nigri reveals drivers in fungal speciation.</title>
        <authorList>
            <consortium name="DOE Joint Genome Institute"/>
            <person name="Vesth T.C."/>
            <person name="Nybo J."/>
            <person name="Theobald S."/>
            <person name="Brandl J."/>
            <person name="Frisvad J.C."/>
            <person name="Nielsen K.F."/>
            <person name="Lyhne E.K."/>
            <person name="Kogle M.E."/>
            <person name="Kuo A."/>
            <person name="Riley R."/>
            <person name="Clum A."/>
            <person name="Nolan M."/>
            <person name="Lipzen A."/>
            <person name="Salamov A."/>
            <person name="Henrissat B."/>
            <person name="Wiebenga A."/>
            <person name="De vries R.P."/>
            <person name="Grigoriev I.V."/>
            <person name="Mortensen U.H."/>
            <person name="Andersen M.R."/>
            <person name="Baker S.E."/>
        </authorList>
    </citation>
    <scope>NUCLEOTIDE SEQUENCE</scope>
    <source>
        <strain evidence="1">CBS 121060</strain>
    </source>
</reference>
<keyword evidence="2" id="KW-1185">Reference proteome</keyword>
<accession>A0ACD1HHA8</accession>
<protein>
    <submittedName>
        <fullName evidence="1">Uncharacterized protein</fullName>
    </submittedName>
</protein>
<organism evidence="1 2">
    <name type="scientific">Aspergillus aculeatinus CBS 121060</name>
    <dbReference type="NCBI Taxonomy" id="1448322"/>
    <lineage>
        <taxon>Eukaryota</taxon>
        <taxon>Fungi</taxon>
        <taxon>Dikarya</taxon>
        <taxon>Ascomycota</taxon>
        <taxon>Pezizomycotina</taxon>
        <taxon>Eurotiomycetes</taxon>
        <taxon>Eurotiomycetidae</taxon>
        <taxon>Eurotiales</taxon>
        <taxon>Aspergillaceae</taxon>
        <taxon>Aspergillus</taxon>
        <taxon>Aspergillus subgen. Circumdati</taxon>
    </lineage>
</organism>
<sequence>MQPQTRLHTSRNQRGVLARLRSQNPPRRFGGGGDLMFALPHAQARSQYVHARESLEDVIVIVALGQTVAAGEVDEAECLSHVYI</sequence>
<evidence type="ECO:0000313" key="1">
    <source>
        <dbReference type="EMBL" id="RAH72956.1"/>
    </source>
</evidence>
<proteinExistence type="predicted"/>
<dbReference type="Proteomes" id="UP000249661">
    <property type="component" value="Unassembled WGS sequence"/>
</dbReference>
<evidence type="ECO:0000313" key="2">
    <source>
        <dbReference type="Proteomes" id="UP000249661"/>
    </source>
</evidence>
<name>A0ACD1HHA8_9EURO</name>